<organism evidence="5 6">
    <name type="scientific">Staphylotrichum longicolle</name>
    <dbReference type="NCBI Taxonomy" id="669026"/>
    <lineage>
        <taxon>Eukaryota</taxon>
        <taxon>Fungi</taxon>
        <taxon>Dikarya</taxon>
        <taxon>Ascomycota</taxon>
        <taxon>Pezizomycotina</taxon>
        <taxon>Sordariomycetes</taxon>
        <taxon>Sordariomycetidae</taxon>
        <taxon>Sordariales</taxon>
        <taxon>Chaetomiaceae</taxon>
        <taxon>Staphylotrichum</taxon>
    </lineage>
</organism>
<dbReference type="AlphaFoldDB" id="A0AAD4HYD0"/>
<dbReference type="Pfam" id="PF24137">
    <property type="entry name" value="DA_N"/>
    <property type="match status" value="1"/>
</dbReference>
<keyword evidence="1" id="KW-0413">Isomerase</keyword>
<dbReference type="InterPro" id="IPR054499">
    <property type="entry name" value="DA_C"/>
</dbReference>
<comment type="caution">
    <text evidence="5">The sequence shown here is derived from an EMBL/GenBank/DDBJ whole genome shotgun (WGS) entry which is preliminary data.</text>
</comment>
<accession>A0AAD4HYD0</accession>
<dbReference type="GO" id="GO:0016853">
    <property type="term" value="F:isomerase activity"/>
    <property type="evidence" value="ECO:0007669"/>
    <property type="project" value="UniProtKB-KW"/>
</dbReference>
<sequence>MSSSRVSYFDLEDDSVVPGPVSPTPFDANAGNLFPKYPDLLSVTALELWFFDGLSGDGNTAFTTSFFRDARGIKNGGWGLQVLAMWPDGSTWRDEFHFCESVVTADGGPLDGSVQDRVEGVWRNHDNNSSASFTAEPQLAAVTIRFNIKQRVEGTVVLKALDGNRQGLPSSEAAAILCPDTYYMRPISLADARVDLVFHDVEMSNGSTDVVRDFKFVSGRGGMDRCWTPWSWAQLLSESYYLRANVGPYDMQVMRTITPEAYGRKLHATARLWKNRKLVCAAQRVTDLRDLTGGALNEDVIAIEKVHAPESPIRL</sequence>
<feature type="domain" description="Diels-Alderase C-terminal" evidence="3">
    <location>
        <begin position="231"/>
        <end position="286"/>
    </location>
</feature>
<keyword evidence="6" id="KW-1185">Reference proteome</keyword>
<evidence type="ECO:0000313" key="5">
    <source>
        <dbReference type="EMBL" id="KAG7287250.1"/>
    </source>
</evidence>
<gene>
    <name evidence="5" type="ORF">NEMBOFW57_006757</name>
</gene>
<dbReference type="InterPro" id="IPR056402">
    <property type="entry name" value="DA_N"/>
</dbReference>
<comment type="similarity">
    <text evidence="2">Belongs to the Diels-Alderase family.</text>
</comment>
<name>A0AAD4HYD0_9PEZI</name>
<evidence type="ECO:0000313" key="6">
    <source>
        <dbReference type="Proteomes" id="UP001197093"/>
    </source>
</evidence>
<feature type="domain" description="Diels-Alderase N-terminal" evidence="4">
    <location>
        <begin position="5"/>
        <end position="227"/>
    </location>
</feature>
<proteinExistence type="inferred from homology"/>
<evidence type="ECO:0000256" key="2">
    <source>
        <dbReference type="ARBA" id="ARBA00046325"/>
    </source>
</evidence>
<dbReference type="Pfam" id="PF22903">
    <property type="entry name" value="DA_C"/>
    <property type="match status" value="1"/>
</dbReference>
<dbReference type="Proteomes" id="UP001197093">
    <property type="component" value="Unassembled WGS sequence"/>
</dbReference>
<evidence type="ECO:0000259" key="4">
    <source>
        <dbReference type="Pfam" id="PF24137"/>
    </source>
</evidence>
<protein>
    <submittedName>
        <fullName evidence="5">Uncharacterized protein</fullName>
    </submittedName>
</protein>
<dbReference type="EMBL" id="JAHCVI010000003">
    <property type="protein sequence ID" value="KAG7287250.1"/>
    <property type="molecule type" value="Genomic_DNA"/>
</dbReference>
<evidence type="ECO:0000256" key="1">
    <source>
        <dbReference type="ARBA" id="ARBA00023235"/>
    </source>
</evidence>
<reference evidence="5" key="1">
    <citation type="submission" date="2023-02" db="EMBL/GenBank/DDBJ databases">
        <authorList>
            <person name="Palmer J.M."/>
        </authorList>
    </citation>
    <scope>NUCLEOTIDE SEQUENCE</scope>
    <source>
        <strain evidence="5">FW57</strain>
    </source>
</reference>
<evidence type="ECO:0000259" key="3">
    <source>
        <dbReference type="Pfam" id="PF22903"/>
    </source>
</evidence>